<sequence length="441" mass="48991">MRAHLQKLVSRRPTLSRPWTTLSRPWTPSRSLTGFPPAVGGPSSPVAVRVQSRSRLMDPFSPEELNRFTQICGQVTEHSDYPLSSEIAHNAVVYSGDRLRQFITNGSQSRDDIMAEVHKCLATGPGVLVIRKFVKDTDLIQRTNNVLNKIIESEREGAKGDHFSAAGNNDRIWNSFQKHAVADPRSFVEYYSNVLLDMVSEAWLGPGYQLTAQVNVVRPGGKAQEPHRDYHLGFQSERTASRFPIVSQIASAMLTLQGAVAHTPMPLASGPTQLLPFSQQFDHGYIAYRQPEFVDFFHKHMVQTALDIGDAVFFNPALFHAAGDNKTKDLHRMGNLLQVSACWSKPMETVDRNAIIRATWSDVKDYIANVQDGIDSPSSQALLKAICDGYSFPTNLDKDPPPADSHCPETQLDRVTRGVAEKWSDDSLNQALDELAAKRAA</sequence>
<dbReference type="AlphaFoldDB" id="A0A854QJ89"/>
<keyword evidence="1" id="KW-0223">Dioxygenase</keyword>
<dbReference type="SUPFAM" id="SSF51197">
    <property type="entry name" value="Clavaminate synthase-like"/>
    <property type="match status" value="1"/>
</dbReference>
<dbReference type="InterPro" id="IPR047128">
    <property type="entry name" value="PhyH"/>
</dbReference>
<dbReference type="GO" id="GO:0001561">
    <property type="term" value="P:fatty acid alpha-oxidation"/>
    <property type="evidence" value="ECO:0007669"/>
    <property type="project" value="InterPro"/>
</dbReference>
<gene>
    <name evidence="1" type="ORF">C361_02900</name>
</gene>
<protein>
    <submittedName>
        <fullName evidence="1">Phytanoyl-CoA dioxygenase family protein</fullName>
    </submittedName>
</protein>
<dbReference type="GO" id="GO:0048244">
    <property type="term" value="F:phytanoyl-CoA dioxygenase activity"/>
    <property type="evidence" value="ECO:0007669"/>
    <property type="project" value="InterPro"/>
</dbReference>
<dbReference type="PANTHER" id="PTHR21308">
    <property type="entry name" value="PHYTANOYL-COA ALPHA-HYDROXYLASE"/>
    <property type="match status" value="1"/>
</dbReference>
<reference evidence="1 2" key="1">
    <citation type="submission" date="2017-06" db="EMBL/GenBank/DDBJ databases">
        <title>Global population genomics of the pathogenic fungus Cryptococcus neoformans var. grubii.</title>
        <authorList>
            <person name="Cuomo C."/>
            <person name="Litvintseva A."/>
            <person name="Chen Y."/>
            <person name="Young S."/>
            <person name="Zeng Q."/>
            <person name="Chapman S."/>
            <person name="Gujja S."/>
            <person name="Saif S."/>
            <person name="Birren B."/>
        </authorList>
    </citation>
    <scope>NUCLEOTIDE SEQUENCE [LARGE SCALE GENOMIC DNA]</scope>
    <source>
        <strain evidence="1 2">Tu259-1</strain>
    </source>
</reference>
<dbReference type="Proteomes" id="UP000199727">
    <property type="component" value="Unassembled WGS sequence"/>
</dbReference>
<dbReference type="EMBL" id="AMKT01000037">
    <property type="protein sequence ID" value="OXG23132.1"/>
    <property type="molecule type" value="Genomic_DNA"/>
</dbReference>
<proteinExistence type="predicted"/>
<dbReference type="OrthoDB" id="187894at2759"/>
<evidence type="ECO:0000313" key="2">
    <source>
        <dbReference type="Proteomes" id="UP000199727"/>
    </source>
</evidence>
<keyword evidence="1" id="KW-0560">Oxidoreductase</keyword>
<accession>A0A854QJ89</accession>
<dbReference type="Gene3D" id="2.60.120.620">
    <property type="entry name" value="q2cbj1_9rhob like domain"/>
    <property type="match status" value="1"/>
</dbReference>
<organism evidence="1 2">
    <name type="scientific">Cryptococcus neoformans Tu259-1</name>
    <dbReference type="NCBI Taxonomy" id="1230072"/>
    <lineage>
        <taxon>Eukaryota</taxon>
        <taxon>Fungi</taxon>
        <taxon>Dikarya</taxon>
        <taxon>Basidiomycota</taxon>
        <taxon>Agaricomycotina</taxon>
        <taxon>Tremellomycetes</taxon>
        <taxon>Tremellales</taxon>
        <taxon>Cryptococcaceae</taxon>
        <taxon>Cryptococcus</taxon>
        <taxon>Cryptococcus neoformans species complex</taxon>
    </lineage>
</organism>
<dbReference type="PANTHER" id="PTHR21308:SF8">
    <property type="entry name" value="PHYTANOYL-COA DIOXYGENASE FAMILY PROTEIN (AFU_ORTHOLOGUE AFUA_2G09620)"/>
    <property type="match status" value="1"/>
</dbReference>
<name>A0A854QJ89_CRYNE</name>
<dbReference type="InterPro" id="IPR008775">
    <property type="entry name" value="Phytyl_CoA_dOase-like"/>
</dbReference>
<evidence type="ECO:0000313" key="1">
    <source>
        <dbReference type="EMBL" id="OXG23132.1"/>
    </source>
</evidence>
<comment type="caution">
    <text evidence="1">The sequence shown here is derived from an EMBL/GenBank/DDBJ whole genome shotgun (WGS) entry which is preliminary data.</text>
</comment>
<dbReference type="Pfam" id="PF05721">
    <property type="entry name" value="PhyH"/>
    <property type="match status" value="1"/>
</dbReference>